<comment type="caution">
    <text evidence="3">The sequence shown here is derived from an EMBL/GenBank/DDBJ whole genome shotgun (WGS) entry which is preliminary data.</text>
</comment>
<proteinExistence type="predicted"/>
<feature type="compositionally biased region" description="Basic residues" evidence="2">
    <location>
        <begin position="145"/>
        <end position="156"/>
    </location>
</feature>
<accession>A0AAN6SW65</accession>
<dbReference type="Proteomes" id="UP001303115">
    <property type="component" value="Unassembled WGS sequence"/>
</dbReference>
<gene>
    <name evidence="3" type="ORF">C8A01DRAFT_42981</name>
</gene>
<feature type="compositionally biased region" description="Acidic residues" evidence="2">
    <location>
        <begin position="349"/>
        <end position="369"/>
    </location>
</feature>
<evidence type="ECO:0000313" key="4">
    <source>
        <dbReference type="Proteomes" id="UP001303115"/>
    </source>
</evidence>
<dbReference type="PANTHER" id="PTHR24216:SF65">
    <property type="entry name" value="PAXILLIN-LIKE PROTEIN 1"/>
    <property type="match status" value="1"/>
</dbReference>
<evidence type="ECO:0000256" key="1">
    <source>
        <dbReference type="SAM" id="Coils"/>
    </source>
</evidence>
<feature type="compositionally biased region" description="Low complexity" evidence="2">
    <location>
        <begin position="703"/>
        <end position="727"/>
    </location>
</feature>
<feature type="region of interest" description="Disordered" evidence="2">
    <location>
        <begin position="776"/>
        <end position="797"/>
    </location>
</feature>
<evidence type="ECO:0000256" key="2">
    <source>
        <dbReference type="SAM" id="MobiDB-lite"/>
    </source>
</evidence>
<keyword evidence="1" id="KW-0175">Coiled coil</keyword>
<feature type="coiled-coil region" evidence="1">
    <location>
        <begin position="599"/>
        <end position="642"/>
    </location>
</feature>
<dbReference type="AlphaFoldDB" id="A0AAN6SW65"/>
<feature type="region of interest" description="Disordered" evidence="2">
    <location>
        <begin position="1"/>
        <end position="325"/>
    </location>
</feature>
<dbReference type="EMBL" id="MU854320">
    <property type="protein sequence ID" value="KAK4044318.1"/>
    <property type="molecule type" value="Genomic_DNA"/>
</dbReference>
<feature type="region of interest" description="Disordered" evidence="2">
    <location>
        <begin position="669"/>
        <end position="743"/>
    </location>
</feature>
<protein>
    <submittedName>
        <fullName evidence="3">Uncharacterized protein</fullName>
    </submittedName>
</protein>
<dbReference type="PANTHER" id="PTHR24216">
    <property type="entry name" value="PAXILLIN-RELATED"/>
    <property type="match status" value="1"/>
</dbReference>
<feature type="compositionally biased region" description="Basic residues" evidence="2">
    <location>
        <begin position="269"/>
        <end position="282"/>
    </location>
</feature>
<feature type="compositionally biased region" description="Polar residues" evidence="2">
    <location>
        <begin position="676"/>
        <end position="702"/>
    </location>
</feature>
<feature type="compositionally biased region" description="Basic and acidic residues" evidence="2">
    <location>
        <begin position="182"/>
        <end position="197"/>
    </location>
</feature>
<organism evidence="3 4">
    <name type="scientific">Parachaetomium inaequale</name>
    <dbReference type="NCBI Taxonomy" id="2588326"/>
    <lineage>
        <taxon>Eukaryota</taxon>
        <taxon>Fungi</taxon>
        <taxon>Dikarya</taxon>
        <taxon>Ascomycota</taxon>
        <taxon>Pezizomycotina</taxon>
        <taxon>Sordariomycetes</taxon>
        <taxon>Sordariomycetidae</taxon>
        <taxon>Sordariales</taxon>
        <taxon>Chaetomiaceae</taxon>
        <taxon>Parachaetomium</taxon>
    </lineage>
</organism>
<evidence type="ECO:0000313" key="3">
    <source>
        <dbReference type="EMBL" id="KAK4044318.1"/>
    </source>
</evidence>
<sequence length="797" mass="88715">MVTTRRRARPPSPADDHGSSDDASIPARTPPVRRPQLAPGTPATLRPSREPATGNTSLAKRKRGSTTAPDGPQQKRRRPAPDADTIEVQGEDDDDDVDAAIDATSARSTPRVEILLPSVRRPQDLDRATFTRVPSEPSTTTTTGRRLRARRLKRRINSVEVFGTLDSSRPEGRKHGNAVRGGGRETPEPEHRGHSDESAEEDVPTAKSPEILGSPELQSSAAKPRPAKPRPAKPSVDVYKFPDDNEPELPNPALDHRPKTINNLEALTRRKTTRRAPRRPRSPQRNARLSLIREEEQSPSANPTPPHPGTRQIVAPGPGPGDDLLVIDEEDRELVEYRNGSEAAHSTDGEQELENEKETDDSGSDEGAEDREMAGIQVRPYVADEHTISVHSLHLNNISQIMGRSGWTGAGGRWMVKLRDTMPDFGDEPPARTKLGKRIFRFLGLLKDQLEEVPNAMDLDGQSRFLAKHQEPLNRAMSSVDKAVGRIEAIGSQAVGDRASRTVKDLQTCVIPMLVLVLRTSFAIGVKEPDAVVSDSVPPEGVFTWTTVQYLMGVLAWLARLQRLLPSDEDADSDVPRQHDPESAAQNLRKVGVMVKKWMQQLRLAVDKFNEQADIIRDRHEKKERDRKIKQQKQKKEEEELALAWRLEQAYLLSLAQLTTKPRPMAQKFHKATAHWTVSSPSSSQHTAATQRSDPGSGTLTTLGQARSRSSGASRLLFPPAALQQQPALPPPAPEYPPWAEDETEWLLDELQRRDRRPNHLDVCAETLERSLEDVRREKARLERRGLYRSPGRGRGR</sequence>
<feature type="region of interest" description="Disordered" evidence="2">
    <location>
        <begin position="339"/>
        <end position="371"/>
    </location>
</feature>
<feature type="compositionally biased region" description="Basic and acidic residues" evidence="2">
    <location>
        <begin position="776"/>
        <end position="786"/>
    </location>
</feature>
<feature type="compositionally biased region" description="Acidic residues" evidence="2">
    <location>
        <begin position="89"/>
        <end position="99"/>
    </location>
</feature>
<reference evidence="4" key="1">
    <citation type="journal article" date="2023" name="Mol. Phylogenet. Evol.">
        <title>Genome-scale phylogeny and comparative genomics of the fungal order Sordariales.</title>
        <authorList>
            <person name="Hensen N."/>
            <person name="Bonometti L."/>
            <person name="Westerberg I."/>
            <person name="Brannstrom I.O."/>
            <person name="Guillou S."/>
            <person name="Cros-Aarteil S."/>
            <person name="Calhoun S."/>
            <person name="Haridas S."/>
            <person name="Kuo A."/>
            <person name="Mondo S."/>
            <person name="Pangilinan J."/>
            <person name="Riley R."/>
            <person name="LaButti K."/>
            <person name="Andreopoulos B."/>
            <person name="Lipzen A."/>
            <person name="Chen C."/>
            <person name="Yan M."/>
            <person name="Daum C."/>
            <person name="Ng V."/>
            <person name="Clum A."/>
            <person name="Steindorff A."/>
            <person name="Ohm R.A."/>
            <person name="Martin F."/>
            <person name="Silar P."/>
            <person name="Natvig D.O."/>
            <person name="Lalanne C."/>
            <person name="Gautier V."/>
            <person name="Ament-Velasquez S.L."/>
            <person name="Kruys A."/>
            <person name="Hutchinson M.I."/>
            <person name="Powell A.J."/>
            <person name="Barry K."/>
            <person name="Miller A.N."/>
            <person name="Grigoriev I.V."/>
            <person name="Debuchy R."/>
            <person name="Gladieux P."/>
            <person name="Hiltunen Thoren M."/>
            <person name="Johannesson H."/>
        </authorList>
    </citation>
    <scope>NUCLEOTIDE SEQUENCE [LARGE SCALE GENOMIC DNA]</scope>
    <source>
        <strain evidence="4">CBS 284.82</strain>
    </source>
</reference>
<keyword evidence="4" id="KW-1185">Reference proteome</keyword>
<feature type="compositionally biased region" description="Pro residues" evidence="2">
    <location>
        <begin position="728"/>
        <end position="737"/>
    </location>
</feature>
<name>A0AAN6SW65_9PEZI</name>